<evidence type="ECO:0000313" key="4">
    <source>
        <dbReference type="Proteomes" id="UP000008068"/>
    </source>
</evidence>
<dbReference type="Proteomes" id="UP000008068">
    <property type="component" value="Unassembled WGS sequence"/>
</dbReference>
<dbReference type="InParanoid" id="G0NS63"/>
<dbReference type="InterPro" id="IPR053222">
    <property type="entry name" value="Zygotic_Embryogenesis-Asso"/>
</dbReference>
<dbReference type="PANTHER" id="PTHR22899">
    <property type="entry name" value="CYCLIN-RELATED F-BOX FAMILY"/>
    <property type="match status" value="1"/>
</dbReference>
<dbReference type="AlphaFoldDB" id="G0NS63"/>
<gene>
    <name evidence="3" type="ORF">CAEBREN_20637</name>
</gene>
<dbReference type="InterPro" id="IPR012885">
    <property type="entry name" value="F-box_Sdz-33"/>
</dbReference>
<dbReference type="FunCoup" id="G0NS63">
    <property type="interactions" value="3245"/>
</dbReference>
<dbReference type="HOGENOM" id="CLU_028840_1_3_1"/>
<name>G0NS63_CAEBE</name>
<feature type="domain" description="F-box" evidence="1">
    <location>
        <begin position="6"/>
        <end position="46"/>
    </location>
</feature>
<dbReference type="Pfam" id="PF07735">
    <property type="entry name" value="FBA_2"/>
    <property type="match status" value="1"/>
</dbReference>
<evidence type="ECO:0000259" key="1">
    <source>
        <dbReference type="Pfam" id="PF00646"/>
    </source>
</evidence>
<protein>
    <submittedName>
        <fullName evidence="3">Uncharacterized protein</fullName>
    </submittedName>
</protein>
<dbReference type="PANTHER" id="PTHR22899:SF0">
    <property type="entry name" value="F-BOX ASSOCIATED DOMAIN-CONTAINING PROTEIN-RELATED"/>
    <property type="match status" value="1"/>
</dbReference>
<keyword evidence="4" id="KW-1185">Reference proteome</keyword>
<organism evidence="4">
    <name type="scientific">Caenorhabditis brenneri</name>
    <name type="common">Nematode worm</name>
    <dbReference type="NCBI Taxonomy" id="135651"/>
    <lineage>
        <taxon>Eukaryota</taxon>
        <taxon>Metazoa</taxon>
        <taxon>Ecdysozoa</taxon>
        <taxon>Nematoda</taxon>
        <taxon>Chromadorea</taxon>
        <taxon>Rhabditida</taxon>
        <taxon>Rhabditina</taxon>
        <taxon>Rhabditomorpha</taxon>
        <taxon>Rhabditoidea</taxon>
        <taxon>Rhabditidae</taxon>
        <taxon>Peloderinae</taxon>
        <taxon>Caenorhabditis</taxon>
    </lineage>
</organism>
<dbReference type="Pfam" id="PF00646">
    <property type="entry name" value="F-box"/>
    <property type="match status" value="1"/>
</dbReference>
<sequence length="329" mass="38360">MNTIPLHQLPDKAYIHTLRSMQNYDQLVYSLCSKNTKEAIKSLNLEKGAINIYVDNSIELEICCEESFALIFYIDYDDSFPNNQIIAREDIKVVVDPYGESIRWESNFQNFGLKEYLHHFCEVLRRPKICVLLFSGENLDESFIEPIQKSIEGFQIEVLSISDDLTPEFAQKALESFSNYEDLYFDVIPCESHKVYEMDKYLIQNLMLVSFPDRGETKIDQVLVSNSEEISLRVPNFSEKDLNRFLKLWVRGSNPRLKYFYTVRQRPFGRDSLDMNLVLKGIKSNQIPLDSEEVHRRTKLAGGYRIWSFNGTTAVIMPRPQGQFELIVE</sequence>
<evidence type="ECO:0000259" key="2">
    <source>
        <dbReference type="Pfam" id="PF07735"/>
    </source>
</evidence>
<accession>G0NS63</accession>
<reference evidence="4" key="1">
    <citation type="submission" date="2011-07" db="EMBL/GenBank/DDBJ databases">
        <authorList>
            <consortium name="Caenorhabditis brenneri Sequencing and Analysis Consortium"/>
            <person name="Wilson R.K."/>
        </authorList>
    </citation>
    <scope>NUCLEOTIDE SEQUENCE [LARGE SCALE GENOMIC DNA]</scope>
    <source>
        <strain evidence="4">PB2801</strain>
    </source>
</reference>
<dbReference type="InterPro" id="IPR001810">
    <property type="entry name" value="F-box_dom"/>
</dbReference>
<feature type="domain" description="Sdz-33 F-box" evidence="2">
    <location>
        <begin position="199"/>
        <end position="261"/>
    </location>
</feature>
<evidence type="ECO:0000313" key="3">
    <source>
        <dbReference type="EMBL" id="EGT36667.1"/>
    </source>
</evidence>
<dbReference type="OrthoDB" id="5876939at2759"/>
<dbReference type="eggNOG" id="ENOG502QUPQ">
    <property type="taxonomic scope" value="Eukaryota"/>
</dbReference>
<dbReference type="EMBL" id="GL379936">
    <property type="protein sequence ID" value="EGT36667.1"/>
    <property type="molecule type" value="Genomic_DNA"/>
</dbReference>
<proteinExistence type="predicted"/>
<dbReference type="OMA" id="ELEICCE"/>